<evidence type="ECO:0000259" key="2">
    <source>
        <dbReference type="Pfam" id="PF18029"/>
    </source>
</evidence>
<feature type="domain" description="Glyoxalase/fosfomycin resistance/dioxygenase" evidence="1">
    <location>
        <begin position="138"/>
        <end position="230"/>
    </location>
</feature>
<dbReference type="RefSeq" id="WP_071573663.1">
    <property type="nucleotide sequence ID" value="NZ_JAEUWV010000004.1"/>
</dbReference>
<dbReference type="PANTHER" id="PTHR33993:SF14">
    <property type="entry name" value="GB|AAF24581.1"/>
    <property type="match status" value="1"/>
</dbReference>
<comment type="caution">
    <text evidence="3">The sequence shown here is derived from an EMBL/GenBank/DDBJ whole genome shotgun (WGS) entry which is preliminary data.</text>
</comment>
<dbReference type="Pfam" id="PF00903">
    <property type="entry name" value="Glyoxalase"/>
    <property type="match status" value="1"/>
</dbReference>
<dbReference type="EMBL" id="JAEUWV010000004">
    <property type="protein sequence ID" value="MCO6394295.1"/>
    <property type="molecule type" value="Genomic_DNA"/>
</dbReference>
<dbReference type="InterPro" id="IPR041581">
    <property type="entry name" value="Glyoxalase_6"/>
</dbReference>
<dbReference type="PANTHER" id="PTHR33993">
    <property type="entry name" value="GLYOXALASE-RELATED"/>
    <property type="match status" value="1"/>
</dbReference>
<accession>A0AAW5HWM3</accession>
<dbReference type="AlphaFoldDB" id="A0AAW5HWM3"/>
<dbReference type="Proteomes" id="UP001205920">
    <property type="component" value="Unassembled WGS sequence"/>
</dbReference>
<reference evidence="3 4" key="1">
    <citation type="submission" date="2021-01" db="EMBL/GenBank/DDBJ databases">
        <title>Identification and Characterization of Corynebacterium sp.</title>
        <authorList>
            <person name="Luo Q."/>
            <person name="Qu P."/>
            <person name="Chen Q."/>
        </authorList>
    </citation>
    <scope>NUCLEOTIDE SEQUENCE [LARGE SCALE GENOMIC DNA]</scope>
    <source>
        <strain evidence="3 4">MC-18</strain>
    </source>
</reference>
<evidence type="ECO:0000259" key="1">
    <source>
        <dbReference type="Pfam" id="PF00903"/>
    </source>
</evidence>
<dbReference type="SUPFAM" id="SSF54593">
    <property type="entry name" value="Glyoxalase/Bleomycin resistance protein/Dihydroxybiphenyl dioxygenase"/>
    <property type="match status" value="2"/>
</dbReference>
<dbReference type="InterPro" id="IPR029068">
    <property type="entry name" value="Glyas_Bleomycin-R_OHBP_Dase"/>
</dbReference>
<name>A0AAW5HWM3_9CORY</name>
<keyword evidence="4" id="KW-1185">Reference proteome</keyword>
<evidence type="ECO:0000313" key="4">
    <source>
        <dbReference type="Proteomes" id="UP001205920"/>
    </source>
</evidence>
<protein>
    <submittedName>
        <fullName evidence="3">VOC family protein</fullName>
    </submittedName>
</protein>
<dbReference type="InterPro" id="IPR004360">
    <property type="entry name" value="Glyas_Fos-R_dOase_dom"/>
</dbReference>
<gene>
    <name evidence="3" type="ORF">JMN37_04780</name>
</gene>
<dbReference type="InterPro" id="IPR052164">
    <property type="entry name" value="Anthracycline_SecMetBiosynth"/>
</dbReference>
<proteinExistence type="predicted"/>
<organism evidence="3 4">
    <name type="scientific">Corynebacterium lipophilum</name>
    <dbReference type="NCBI Taxonomy" id="2804918"/>
    <lineage>
        <taxon>Bacteria</taxon>
        <taxon>Bacillati</taxon>
        <taxon>Actinomycetota</taxon>
        <taxon>Actinomycetes</taxon>
        <taxon>Mycobacteriales</taxon>
        <taxon>Corynebacteriaceae</taxon>
        <taxon>Corynebacterium</taxon>
    </lineage>
</organism>
<sequence length="254" mass="27471">MPAFQGTPGMPYWQDCLTKDVQKSAYFYSKVLGWEVTGETYRVARKDGLPVAGFVPSKQERDLWVTYFMDADGSIESRVEPLGGKVLSSQEVDFGVMTVCADPSGGLFGLMRPAGEDAFVAAGEPGVSVWYECVAPDEATVDFYGELFDWELRKESGYYIALQEGAAFLGLRLDPRLQQHGLAAVWHSYFGVKDVDAASHAVRMGGGQVLAGPTLSPFGPMLGAKDATGANVYLCEVPEPVSEDVSEADSILDL</sequence>
<dbReference type="Pfam" id="PF18029">
    <property type="entry name" value="Glyoxalase_6"/>
    <property type="match status" value="1"/>
</dbReference>
<evidence type="ECO:0000313" key="3">
    <source>
        <dbReference type="EMBL" id="MCO6394295.1"/>
    </source>
</evidence>
<dbReference type="Gene3D" id="3.10.180.10">
    <property type="entry name" value="2,3-Dihydroxybiphenyl 1,2-Dioxygenase, domain 1"/>
    <property type="match status" value="2"/>
</dbReference>
<feature type="domain" description="Glyoxalase-like" evidence="2">
    <location>
        <begin position="18"/>
        <end position="110"/>
    </location>
</feature>